<dbReference type="NCBIfam" id="TIGR00778">
    <property type="entry name" value="ahpD_dom"/>
    <property type="match status" value="1"/>
</dbReference>
<organism evidence="2 3">
    <name type="scientific">Aggregatibacter segnis ATCC 33393</name>
    <dbReference type="NCBI Taxonomy" id="888057"/>
    <lineage>
        <taxon>Bacteria</taxon>
        <taxon>Pseudomonadati</taxon>
        <taxon>Pseudomonadota</taxon>
        <taxon>Gammaproteobacteria</taxon>
        <taxon>Pasteurellales</taxon>
        <taxon>Pasteurellaceae</taxon>
        <taxon>Aggregatibacter</taxon>
    </lineage>
</organism>
<keyword evidence="3" id="KW-1185">Reference proteome</keyword>
<dbReference type="SUPFAM" id="SSF69118">
    <property type="entry name" value="AhpD-like"/>
    <property type="match status" value="1"/>
</dbReference>
<sequence length="137" mass="14874">MIQEFAYNLFRNSEHIYNIFKENKMFADWKNDVAHVKKSFGELGKKHPKMLQAYGALSAAAAEGDVLDAKTRELIALAVAVTTRCESCIGVHAAEAVKAGATEEEVAAALAMSIALNAGAAYTYSLRALEAYNTQKD</sequence>
<feature type="domain" description="Carboxymuconolactone decarboxylase-like" evidence="1">
    <location>
        <begin position="48"/>
        <end position="131"/>
    </location>
</feature>
<dbReference type="Pfam" id="PF02627">
    <property type="entry name" value="CMD"/>
    <property type="match status" value="1"/>
</dbReference>
<evidence type="ECO:0000259" key="1">
    <source>
        <dbReference type="Pfam" id="PF02627"/>
    </source>
</evidence>
<dbReference type="EC" id="4.1.1.44" evidence="2"/>
<reference evidence="2 3" key="1">
    <citation type="submission" date="2010-12" db="EMBL/GenBank/DDBJ databases">
        <authorList>
            <person name="Muzny D."/>
            <person name="Qin X."/>
            <person name="Deng J."/>
            <person name="Jiang H."/>
            <person name="Liu Y."/>
            <person name="Qu J."/>
            <person name="Song X.-Z."/>
            <person name="Zhang L."/>
            <person name="Thornton R."/>
            <person name="Coyle M."/>
            <person name="Francisco L."/>
            <person name="Jackson L."/>
            <person name="Javaid M."/>
            <person name="Korchina V."/>
            <person name="Kovar C."/>
            <person name="Mata R."/>
            <person name="Mathew T."/>
            <person name="Ngo R."/>
            <person name="Nguyen L."/>
            <person name="Nguyen N."/>
            <person name="Okwuonu G."/>
            <person name="Ongeri F."/>
            <person name="Pham C."/>
            <person name="Simmons D."/>
            <person name="Wilczek-Boney K."/>
            <person name="Hale W."/>
            <person name="Jakkamsetti A."/>
            <person name="Pham P."/>
            <person name="Ruth R."/>
            <person name="San Lucas F."/>
            <person name="Warren J."/>
            <person name="Zhang J."/>
            <person name="Zhao Z."/>
            <person name="Zhou C."/>
            <person name="Zhu D."/>
            <person name="Lee S."/>
            <person name="Bess C."/>
            <person name="Blankenburg K."/>
            <person name="Forbes L."/>
            <person name="Fu Q."/>
            <person name="Gubbala S."/>
            <person name="Hirani K."/>
            <person name="Jayaseelan J.C."/>
            <person name="Lara F."/>
            <person name="Munidasa M."/>
            <person name="Palculict T."/>
            <person name="Patil S."/>
            <person name="Pu L.-L."/>
            <person name="Saada N."/>
            <person name="Tang L."/>
            <person name="Weissenberger G."/>
            <person name="Zhu Y."/>
            <person name="Hemphill L."/>
            <person name="Shang Y."/>
            <person name="Youmans B."/>
            <person name="Ayvaz T."/>
            <person name="Ross M."/>
            <person name="Santibanez J."/>
            <person name="Aqrawi P."/>
            <person name="Gross S."/>
            <person name="Joshi V."/>
            <person name="Fowler G."/>
            <person name="Nazareth L."/>
            <person name="Reid J."/>
            <person name="Worley K."/>
            <person name="Petrosino J."/>
            <person name="Highlander S."/>
            <person name="Gibbs R."/>
        </authorList>
    </citation>
    <scope>NUCLEOTIDE SEQUENCE [LARGE SCALE GENOMIC DNA]</scope>
    <source>
        <strain evidence="2 3">ATCC 33393</strain>
    </source>
</reference>
<dbReference type="InterPro" id="IPR004675">
    <property type="entry name" value="AhpD_core"/>
</dbReference>
<dbReference type="PANTHER" id="PTHR33930:SF2">
    <property type="entry name" value="BLR3452 PROTEIN"/>
    <property type="match status" value="1"/>
</dbReference>
<dbReference type="EMBL" id="AEPS01000002">
    <property type="protein sequence ID" value="EFU68270.1"/>
    <property type="molecule type" value="Genomic_DNA"/>
</dbReference>
<keyword evidence="2" id="KW-0456">Lyase</keyword>
<dbReference type="AlphaFoldDB" id="E6KVG1"/>
<proteinExistence type="predicted"/>
<dbReference type="InterPro" id="IPR003779">
    <property type="entry name" value="CMD-like"/>
</dbReference>
<gene>
    <name evidence="2" type="primary">pcaC</name>
    <name evidence="2" type="ORF">HMPREF9064_0143</name>
</gene>
<comment type="caution">
    <text evidence="2">The sequence shown here is derived from an EMBL/GenBank/DDBJ whole genome shotgun (WGS) entry which is preliminary data.</text>
</comment>
<dbReference type="GO" id="GO:0047575">
    <property type="term" value="F:4-carboxymuconolactone decarboxylase activity"/>
    <property type="evidence" value="ECO:0007669"/>
    <property type="project" value="UniProtKB-EC"/>
</dbReference>
<dbReference type="InterPro" id="IPR029032">
    <property type="entry name" value="AhpD-like"/>
</dbReference>
<evidence type="ECO:0000313" key="3">
    <source>
        <dbReference type="Proteomes" id="UP000032871"/>
    </source>
</evidence>
<name>E6KVG1_9PAST</name>
<accession>E6KVG1</accession>
<evidence type="ECO:0000313" key="2">
    <source>
        <dbReference type="EMBL" id="EFU68270.1"/>
    </source>
</evidence>
<dbReference type="GO" id="GO:0051920">
    <property type="term" value="F:peroxiredoxin activity"/>
    <property type="evidence" value="ECO:0007669"/>
    <property type="project" value="InterPro"/>
</dbReference>
<dbReference type="STRING" id="739.GCA_001059425_00297"/>
<dbReference type="Proteomes" id="UP000032871">
    <property type="component" value="Unassembled WGS sequence"/>
</dbReference>
<dbReference type="PANTHER" id="PTHR33930">
    <property type="entry name" value="ALKYL HYDROPEROXIDE REDUCTASE AHPD"/>
    <property type="match status" value="1"/>
</dbReference>
<dbReference type="HOGENOM" id="CLU_137228_2_1_6"/>
<protein>
    <submittedName>
        <fullName evidence="2">4-carboxymuconolactone decarboxylase</fullName>
        <ecNumber evidence="2">4.1.1.44</ecNumber>
    </submittedName>
</protein>
<dbReference type="Gene3D" id="1.20.1290.10">
    <property type="entry name" value="AhpD-like"/>
    <property type="match status" value="1"/>
</dbReference>